<reference evidence="3" key="1">
    <citation type="journal article" date="2009" name="BMC Genomics">
        <title>The complete genome sequence of Staphylothermus marinus reveals differences in sulfur metabolism among heterotrophic Crenarchaeota.</title>
        <authorList>
            <person name="Anderson I.J."/>
            <person name="Dharmarajan L."/>
            <person name="Rodriguez J."/>
            <person name="Hooper S."/>
            <person name="Porat I."/>
            <person name="Ulrich L.E."/>
            <person name="Elkins J.G."/>
            <person name="Mavromatis K."/>
            <person name="Sun H."/>
            <person name="Land M."/>
            <person name="Lapidus A."/>
            <person name="Lucas S."/>
            <person name="Barry K."/>
            <person name="Huber H."/>
            <person name="Zhulin I.B."/>
            <person name="Whitman W.B."/>
            <person name="Mukhopadhyay B."/>
            <person name="Woese C."/>
            <person name="Bristow J."/>
            <person name="Kyrpides N."/>
        </authorList>
    </citation>
    <scope>NUCLEOTIDE SEQUENCE [LARGE SCALE GENOMIC DNA]</scope>
    <source>
        <strain evidence="3">ATCC 43588 / DSM 3639 / JCM 9404 / F1</strain>
    </source>
</reference>
<name>A3DL09_STAMF</name>
<dbReference type="PANTHER" id="PTHR43324">
    <property type="match status" value="1"/>
</dbReference>
<dbReference type="CDD" id="cd01335">
    <property type="entry name" value="Radical_SAM"/>
    <property type="match status" value="1"/>
</dbReference>
<dbReference type="STRING" id="399550.Smar_0206"/>
<dbReference type="SUPFAM" id="SSF102114">
    <property type="entry name" value="Radical SAM enzymes"/>
    <property type="match status" value="1"/>
</dbReference>
<dbReference type="eggNOG" id="arCOG01359">
    <property type="taxonomic scope" value="Archaea"/>
</dbReference>
<dbReference type="InterPro" id="IPR023404">
    <property type="entry name" value="rSAM_horseshoe"/>
</dbReference>
<dbReference type="AlphaFoldDB" id="A3DL09"/>
<dbReference type="SFLD" id="SFLDS00029">
    <property type="entry name" value="Radical_SAM"/>
    <property type="match status" value="1"/>
</dbReference>
<dbReference type="SMART" id="SM00729">
    <property type="entry name" value="Elp3"/>
    <property type="match status" value="1"/>
</dbReference>
<keyword evidence="3" id="KW-1185">Reference proteome</keyword>
<dbReference type="InterPro" id="IPR007197">
    <property type="entry name" value="rSAM"/>
</dbReference>
<dbReference type="Gene3D" id="3.80.30.20">
    <property type="entry name" value="tm_1862 like domain"/>
    <property type="match status" value="1"/>
</dbReference>
<dbReference type="EMBL" id="CP000575">
    <property type="protein sequence ID" value="ABN69319.1"/>
    <property type="molecule type" value="Genomic_DNA"/>
</dbReference>
<feature type="domain" description="Radical SAM core" evidence="1">
    <location>
        <begin position="185"/>
        <end position="454"/>
    </location>
</feature>
<dbReference type="SFLD" id="SFLDG01082">
    <property type="entry name" value="B12-binding_domain_containing"/>
    <property type="match status" value="1"/>
</dbReference>
<protein>
    <submittedName>
        <fullName evidence="2">Radical SAM domain protein</fullName>
    </submittedName>
</protein>
<dbReference type="RefSeq" id="WP_011838510.1">
    <property type="nucleotide sequence ID" value="NC_009033.1"/>
</dbReference>
<dbReference type="GO" id="GO:0003824">
    <property type="term" value="F:catalytic activity"/>
    <property type="evidence" value="ECO:0007669"/>
    <property type="project" value="InterPro"/>
</dbReference>
<organism evidence="2 3">
    <name type="scientific">Staphylothermus marinus (strain ATCC 43588 / DSM 3639 / JCM 9404 / F1)</name>
    <dbReference type="NCBI Taxonomy" id="399550"/>
    <lineage>
        <taxon>Archaea</taxon>
        <taxon>Thermoproteota</taxon>
        <taxon>Thermoprotei</taxon>
        <taxon>Desulfurococcales</taxon>
        <taxon>Desulfurococcaceae</taxon>
        <taxon>Staphylothermus</taxon>
    </lineage>
</organism>
<evidence type="ECO:0000313" key="3">
    <source>
        <dbReference type="Proteomes" id="UP000000254"/>
    </source>
</evidence>
<evidence type="ECO:0000259" key="1">
    <source>
        <dbReference type="PROSITE" id="PS51918"/>
    </source>
</evidence>
<evidence type="ECO:0000313" key="2">
    <source>
        <dbReference type="EMBL" id="ABN69319.1"/>
    </source>
</evidence>
<dbReference type="InterPro" id="IPR006638">
    <property type="entry name" value="Elp3/MiaA/NifB-like_rSAM"/>
</dbReference>
<dbReference type="HOGENOM" id="CLU_533842_0_0_2"/>
<dbReference type="GeneID" id="4907854"/>
<dbReference type="GO" id="GO:0051536">
    <property type="term" value="F:iron-sulfur cluster binding"/>
    <property type="evidence" value="ECO:0007669"/>
    <property type="project" value="InterPro"/>
</dbReference>
<dbReference type="PANTHER" id="PTHR43324:SF1">
    <property type="entry name" value="RADICAL SAM CORE DOMAIN-CONTAINING PROTEIN"/>
    <property type="match status" value="1"/>
</dbReference>
<dbReference type="OrthoDB" id="358785at2157"/>
<dbReference type="KEGG" id="smr:Smar_0206"/>
<sequence>MYSKIIIVDGYNDEPAGLGVPPYIDVYPRLIAGAVWMAKKDVNIIYWTIDEVRNNIESFIDQARKSDLAVFIAGPEVPGKYIGGKPLSYREAEKLAFLLKDTFKILVGPAARYGFGIGGGSVAVERKILYRIFDELVYGDPEIYFYNLIKYGAEKAEPWKLRENYELANKAFILGAKIIKQHPNYGWNLIVEIETFRGCPRWVVGGCSFCTEPRYGRPLMRNPENIVKEIEQLYRFGARHFRIGRQPDILAYMGKGVGEKEYPEPNIEALEKLFHGIRNVAPGLRVLHIDNVNPGTIIHNPEKSIKALKTIVKYHTPGDVAALGIESFDEKVVRMNNLKVYPEEALVVIKIINEIGRHRGWNGLPHLLPGVNLLYGLPGETKNTFRINYEYLKKIYEEGLLIRRINIRKVSVLENTPLWMHKKTVEQLLRKHKRIYNIYRIKIMNEIDRAMLQKIAPINSILRYLYTEKQVGEYTIARQPASYPIIVKIPGKLPLRKIIDVRVKKVAAKSIIATPT</sequence>
<reference evidence="2 3" key="2">
    <citation type="journal article" date="2009" name="Stand. Genomic Sci.">
        <title>Complete genome sequence of Staphylothermus marinus Stetter and Fiala 1986 type strain F1.</title>
        <authorList>
            <person name="Anderson I.J."/>
            <person name="Sun H."/>
            <person name="Lapidus A."/>
            <person name="Copeland A."/>
            <person name="Glavina Del Rio T."/>
            <person name="Tice H."/>
            <person name="Dalin E."/>
            <person name="Lucas S."/>
            <person name="Barry K."/>
            <person name="Land M."/>
            <person name="Richardson P."/>
            <person name="Huber H."/>
            <person name="Kyrpides N.C."/>
        </authorList>
    </citation>
    <scope>NUCLEOTIDE SEQUENCE [LARGE SCALE GENOMIC DNA]</scope>
    <source>
        <strain evidence="3">ATCC 43588 / DSM 3639 / JCM 9404 / F1</strain>
    </source>
</reference>
<accession>A3DL09</accession>
<dbReference type="Proteomes" id="UP000000254">
    <property type="component" value="Chromosome"/>
</dbReference>
<gene>
    <name evidence="2" type="ordered locus">Smar_0206</name>
</gene>
<dbReference type="Pfam" id="PF04055">
    <property type="entry name" value="Radical_SAM"/>
    <property type="match status" value="1"/>
</dbReference>
<proteinExistence type="predicted"/>
<dbReference type="InterPro" id="IPR058240">
    <property type="entry name" value="rSAM_sf"/>
</dbReference>
<dbReference type="PROSITE" id="PS51918">
    <property type="entry name" value="RADICAL_SAM"/>
    <property type="match status" value="1"/>
</dbReference>